<protein>
    <submittedName>
        <fullName evidence="3">Sporulation protein YpjB</fullName>
    </submittedName>
</protein>
<organism evidence="3 4">
    <name type="scientific">Mesobacillus persicus</name>
    <dbReference type="NCBI Taxonomy" id="930146"/>
    <lineage>
        <taxon>Bacteria</taxon>
        <taxon>Bacillati</taxon>
        <taxon>Bacillota</taxon>
        <taxon>Bacilli</taxon>
        <taxon>Bacillales</taxon>
        <taxon>Bacillaceae</taxon>
        <taxon>Mesobacillus</taxon>
    </lineage>
</organism>
<keyword evidence="4" id="KW-1185">Reference proteome</keyword>
<sequence>MKPSKIIALLLSLLLLLTPVVAYADIEPSIKRLDNISDEALQMVKIYRYEDARKMLEHFEGEFIKVTGEAYFFSMDELRIVTTAHDEALEATGSSTMGHEERLHKVTRFRLVIDALQSIHQPLWTEMEEPIMTVFNGMKDAVYNGDNEDFHSNLDSFLSLYHVIYPSLKIDVTPETIQQINARVNYIDHYRPEVLSKTASQVELDALEADLRKIFDDMSEDEADPSLWWVIISTGSIIILTLSYVGWQKYRADLERRKNRLKERKN</sequence>
<dbReference type="EMBL" id="FOBW01000006">
    <property type="protein sequence ID" value="SEM84434.1"/>
    <property type="molecule type" value="Genomic_DNA"/>
</dbReference>
<dbReference type="OrthoDB" id="2988195at2"/>
<keyword evidence="1" id="KW-1133">Transmembrane helix</keyword>
<feature type="signal peptide" evidence="2">
    <location>
        <begin position="1"/>
        <end position="24"/>
    </location>
</feature>
<evidence type="ECO:0000313" key="3">
    <source>
        <dbReference type="EMBL" id="SEM84434.1"/>
    </source>
</evidence>
<dbReference type="Pfam" id="PF09577">
    <property type="entry name" value="Spore_YpjB"/>
    <property type="match status" value="1"/>
</dbReference>
<evidence type="ECO:0000256" key="1">
    <source>
        <dbReference type="SAM" id="Phobius"/>
    </source>
</evidence>
<evidence type="ECO:0000256" key="2">
    <source>
        <dbReference type="SAM" id="SignalP"/>
    </source>
</evidence>
<proteinExistence type="predicted"/>
<dbReference type="Proteomes" id="UP000198553">
    <property type="component" value="Unassembled WGS sequence"/>
</dbReference>
<accession>A0A1H8BQN7</accession>
<dbReference type="STRING" id="930146.SAMN05192533_106107"/>
<gene>
    <name evidence="3" type="ORF">SAMN05192533_106107</name>
</gene>
<dbReference type="RefSeq" id="WP_090744543.1">
    <property type="nucleotide sequence ID" value="NZ_FOBW01000006.1"/>
</dbReference>
<evidence type="ECO:0000313" key="4">
    <source>
        <dbReference type="Proteomes" id="UP000198553"/>
    </source>
</evidence>
<dbReference type="NCBIfam" id="TIGR02878">
    <property type="entry name" value="spore_ypjB"/>
    <property type="match status" value="1"/>
</dbReference>
<dbReference type="AlphaFoldDB" id="A0A1H8BQN7"/>
<dbReference type="InterPro" id="IPR014231">
    <property type="entry name" value="Spore_YpjB"/>
</dbReference>
<feature type="chain" id="PRO_5011474369" evidence="2">
    <location>
        <begin position="25"/>
        <end position="266"/>
    </location>
</feature>
<keyword evidence="1" id="KW-0472">Membrane</keyword>
<keyword evidence="2" id="KW-0732">Signal</keyword>
<feature type="transmembrane region" description="Helical" evidence="1">
    <location>
        <begin position="227"/>
        <end position="247"/>
    </location>
</feature>
<name>A0A1H8BQN7_9BACI</name>
<reference evidence="4" key="1">
    <citation type="submission" date="2016-10" db="EMBL/GenBank/DDBJ databases">
        <authorList>
            <person name="Varghese N."/>
            <person name="Submissions S."/>
        </authorList>
    </citation>
    <scope>NUCLEOTIDE SEQUENCE [LARGE SCALE GENOMIC DNA]</scope>
    <source>
        <strain evidence="4">B48,IBRC-M 10115,DSM 25386,CECT 8001</strain>
    </source>
</reference>
<keyword evidence="1" id="KW-0812">Transmembrane</keyword>